<dbReference type="OMA" id="GWITANC"/>
<feature type="domain" description="Peptidase A1" evidence="11">
    <location>
        <begin position="73"/>
        <end position="416"/>
    </location>
</feature>
<protein>
    <recommendedName>
        <fullName evidence="7">Aspartic proteinase Asp1</fullName>
    </recommendedName>
    <alternativeName>
        <fullName evidence="8">Nucellin-like protein</fullName>
    </alternativeName>
</protein>
<evidence type="ECO:0000256" key="9">
    <source>
        <dbReference type="PIRSR" id="PIRSR601461-1"/>
    </source>
</evidence>
<dbReference type="OrthoDB" id="2747330at2759"/>
<keyword evidence="4" id="KW-0677">Repeat</keyword>
<evidence type="ECO:0000313" key="12">
    <source>
        <dbReference type="EnsemblPlants" id="QL10p040544:mrna"/>
    </source>
</evidence>
<proteinExistence type="inferred from homology"/>
<feature type="active site" evidence="9">
    <location>
        <position position="91"/>
    </location>
</feature>
<reference evidence="12" key="2">
    <citation type="submission" date="2021-01" db="UniProtKB">
        <authorList>
            <consortium name="EnsemblPlants"/>
        </authorList>
    </citation>
    <scope>IDENTIFICATION</scope>
</reference>
<dbReference type="PANTHER" id="PTHR13683:SF800">
    <property type="entry name" value="EUKARYOTIC ASPARTYL PROTEASE FAMILY PROTEIN"/>
    <property type="match status" value="1"/>
</dbReference>
<evidence type="ECO:0000256" key="2">
    <source>
        <dbReference type="ARBA" id="ARBA00022670"/>
    </source>
</evidence>
<evidence type="ECO:0000256" key="4">
    <source>
        <dbReference type="ARBA" id="ARBA00022737"/>
    </source>
</evidence>
<feature type="active site" evidence="9">
    <location>
        <position position="288"/>
    </location>
</feature>
<dbReference type="InterPro" id="IPR021109">
    <property type="entry name" value="Peptidase_aspartic_dom_sf"/>
</dbReference>
<dbReference type="FunCoup" id="A0A7N2MRB7">
    <property type="interactions" value="22"/>
</dbReference>
<dbReference type="FunFam" id="2.40.70.10:FF:000015">
    <property type="entry name" value="Aspartyl protease family protein"/>
    <property type="match status" value="1"/>
</dbReference>
<accession>A0A7N2MRB7</accession>
<organism evidence="12 13">
    <name type="scientific">Quercus lobata</name>
    <name type="common">Valley oak</name>
    <dbReference type="NCBI Taxonomy" id="97700"/>
    <lineage>
        <taxon>Eukaryota</taxon>
        <taxon>Viridiplantae</taxon>
        <taxon>Streptophyta</taxon>
        <taxon>Embryophyta</taxon>
        <taxon>Tracheophyta</taxon>
        <taxon>Spermatophyta</taxon>
        <taxon>Magnoliopsida</taxon>
        <taxon>eudicotyledons</taxon>
        <taxon>Gunneridae</taxon>
        <taxon>Pentapetalae</taxon>
        <taxon>rosids</taxon>
        <taxon>fabids</taxon>
        <taxon>Fagales</taxon>
        <taxon>Fagaceae</taxon>
        <taxon>Quercus</taxon>
    </lineage>
</organism>
<comment type="similarity">
    <text evidence="1">Belongs to the peptidase A1 family.</text>
</comment>
<dbReference type="InterPro" id="IPR032799">
    <property type="entry name" value="TAXi_C"/>
</dbReference>
<dbReference type="InterPro" id="IPR001461">
    <property type="entry name" value="Aspartic_peptidase_A1"/>
</dbReference>
<dbReference type="Proteomes" id="UP000594261">
    <property type="component" value="Chromosome 10"/>
</dbReference>
<dbReference type="SUPFAM" id="SSF50630">
    <property type="entry name" value="Acid proteases"/>
    <property type="match status" value="1"/>
</dbReference>
<evidence type="ECO:0000259" key="11">
    <source>
        <dbReference type="PROSITE" id="PS51767"/>
    </source>
</evidence>
<dbReference type="EMBL" id="LRBV02000010">
    <property type="status" value="NOT_ANNOTATED_CDS"/>
    <property type="molecule type" value="Genomic_DNA"/>
</dbReference>
<evidence type="ECO:0000256" key="6">
    <source>
        <dbReference type="ARBA" id="ARBA00022801"/>
    </source>
</evidence>
<sequence>MKVGMLGLLRVVVLMLVLRVSSSSSASYSGKQNGRKSMLPVSAQATTSSLMLNRVGNSVVLPLHGNVYPDGFFDVTLNIGQPSKPYFLDPDTGSDLTWLQCDLKGPYQRFPKAPHPHYKPSNNPVLCEDPLCKSLHPPEYKCETTEQCDYEFWFQDGSSTRGVLVKDAFSFNFRDGTQLEHSLALGCGYNQTPGPFPNPTDGVLGLGKGKLSIVSQLSVDGLVRNIIGHCISVRGGGYLFFGDDHYDSSLVQWISMSSDLPEYYSPGWVELKFGGQPTGIENLLTVFDSGSSYTYLYPPAYEALITLVKEELTGKSLKEALDDETLPLCWKGERPFKSLDDVREYFKPIALSFANDEKDTQFELPPEAYLIISDKENVCLGILNGTAGGNLNIIGDISMQDKVVIYDNEMQRIGWAPEKNCDQLPKSESTSI</sequence>
<dbReference type="KEGG" id="qlo:115965759"/>
<dbReference type="Gramene" id="QL10p040544:mrna">
    <property type="protein sequence ID" value="QL10p040544:mrna"/>
    <property type="gene ID" value="QL10p040544"/>
</dbReference>
<feature type="signal peptide" evidence="10">
    <location>
        <begin position="1"/>
        <end position="23"/>
    </location>
</feature>
<evidence type="ECO:0000256" key="1">
    <source>
        <dbReference type="ARBA" id="ARBA00007447"/>
    </source>
</evidence>
<dbReference type="PROSITE" id="PS51767">
    <property type="entry name" value="PEPTIDASE_A1"/>
    <property type="match status" value="1"/>
</dbReference>
<evidence type="ECO:0000256" key="7">
    <source>
        <dbReference type="ARBA" id="ARBA00068871"/>
    </source>
</evidence>
<dbReference type="GO" id="GO:0006508">
    <property type="term" value="P:proteolysis"/>
    <property type="evidence" value="ECO:0007669"/>
    <property type="project" value="UniProtKB-KW"/>
</dbReference>
<evidence type="ECO:0000256" key="8">
    <source>
        <dbReference type="ARBA" id="ARBA00077656"/>
    </source>
</evidence>
<gene>
    <name evidence="12" type="primary">LOC115965759</name>
</gene>
<dbReference type="InParanoid" id="A0A7N2MRB7"/>
<dbReference type="FunFam" id="2.40.70.10:FF:000027">
    <property type="entry name" value="Aspartic proteinase Asp1 isoform A"/>
    <property type="match status" value="1"/>
</dbReference>
<dbReference type="AlphaFoldDB" id="A0A7N2MRB7"/>
<keyword evidence="6" id="KW-0378">Hydrolase</keyword>
<dbReference type="GO" id="GO:0004190">
    <property type="term" value="F:aspartic-type endopeptidase activity"/>
    <property type="evidence" value="ECO:0007669"/>
    <property type="project" value="UniProtKB-KW"/>
</dbReference>
<keyword evidence="3 10" id="KW-0732">Signal</keyword>
<dbReference type="Gene3D" id="2.40.70.10">
    <property type="entry name" value="Acid Proteases"/>
    <property type="match status" value="2"/>
</dbReference>
<evidence type="ECO:0000256" key="10">
    <source>
        <dbReference type="SAM" id="SignalP"/>
    </source>
</evidence>
<dbReference type="InterPro" id="IPR032861">
    <property type="entry name" value="TAXi_N"/>
</dbReference>
<keyword evidence="5" id="KW-0064">Aspartyl protease</keyword>
<reference evidence="12 13" key="1">
    <citation type="journal article" date="2016" name="G3 (Bethesda)">
        <title>First Draft Assembly and Annotation of the Genome of a California Endemic Oak Quercus lobata Nee (Fagaceae).</title>
        <authorList>
            <person name="Sork V.L."/>
            <person name="Fitz-Gibbon S.T."/>
            <person name="Puiu D."/>
            <person name="Crepeau M."/>
            <person name="Gugger P.F."/>
            <person name="Sherman R."/>
            <person name="Stevens K."/>
            <person name="Langley C.H."/>
            <person name="Pellegrini M."/>
            <person name="Salzberg S.L."/>
        </authorList>
    </citation>
    <scope>NUCLEOTIDE SEQUENCE [LARGE SCALE GENOMIC DNA]</scope>
    <source>
        <strain evidence="12 13">cv. SW786</strain>
    </source>
</reference>
<evidence type="ECO:0000313" key="13">
    <source>
        <dbReference type="Proteomes" id="UP000594261"/>
    </source>
</evidence>
<evidence type="ECO:0000256" key="3">
    <source>
        <dbReference type="ARBA" id="ARBA00022729"/>
    </source>
</evidence>
<keyword evidence="13" id="KW-1185">Reference proteome</keyword>
<dbReference type="EnsemblPlants" id="QL10p040544:mrna">
    <property type="protein sequence ID" value="QL10p040544:mrna"/>
    <property type="gene ID" value="QL10p040544"/>
</dbReference>
<evidence type="ECO:0000256" key="5">
    <source>
        <dbReference type="ARBA" id="ARBA00022750"/>
    </source>
</evidence>
<dbReference type="PANTHER" id="PTHR13683">
    <property type="entry name" value="ASPARTYL PROTEASES"/>
    <property type="match status" value="1"/>
</dbReference>
<keyword evidence="2" id="KW-0645">Protease</keyword>
<dbReference type="RefSeq" id="XP_030940911.1">
    <property type="nucleotide sequence ID" value="XM_031085051.1"/>
</dbReference>
<dbReference type="Pfam" id="PF14543">
    <property type="entry name" value="TAXi_N"/>
    <property type="match status" value="1"/>
</dbReference>
<dbReference type="GeneID" id="115965759"/>
<dbReference type="InterPro" id="IPR033121">
    <property type="entry name" value="PEPTIDASE_A1"/>
</dbReference>
<feature type="chain" id="PRO_5029690410" description="Aspartic proteinase Asp1" evidence="10">
    <location>
        <begin position="24"/>
        <end position="432"/>
    </location>
</feature>
<name>A0A7N2MRB7_QUELO</name>
<dbReference type="Pfam" id="PF14541">
    <property type="entry name" value="TAXi_C"/>
    <property type="match status" value="1"/>
</dbReference>